<dbReference type="Pfam" id="PF03313">
    <property type="entry name" value="SDH_alpha"/>
    <property type="match status" value="1"/>
</dbReference>
<sequence length="437" mass="46280">MDKKLYEAYIKILEEELVPAMGCTEPIAIAYGAALARETLGSLPQKVIISASGNIIKNVKSVVVPNTGGLRGIPAAAAAGVVAGKAEKKLEVLADITSKEVEEISAYLKAAAFEVKTVESSCVFDIIVELQGEGHQCSVRIQGHHTNVVYVEKDGEVLLDKDYAEGQEGERTDRSLLSVEEIIRFADQVEISHVEKVIQRQIDYNTAIAQEGLSGKWGAGIGKILLLSYGNSVHNRAKAMAAAGSDARMNGCDMPVVINSGSGNQGMTASLPVIVYGEDMKVSRETLIRALVVSNLVTIHLKSGIGTLSAYCGAISAGCGAGAGITYLYGGRFKEIAHTIVNALAINSGVVCDGAKASCAAKIASAVEAGTLGMKMYQFGSEFYGGDGIVASGIEETIENVSQLARDGMRETDKKIIDIMIRNQGKEKQKEDPLHIL</sequence>
<dbReference type="Proteomes" id="UP000823893">
    <property type="component" value="Unassembled WGS sequence"/>
</dbReference>
<reference evidence="3" key="2">
    <citation type="submission" date="2021-04" db="EMBL/GenBank/DDBJ databases">
        <authorList>
            <person name="Gilroy R."/>
        </authorList>
    </citation>
    <scope>NUCLEOTIDE SEQUENCE</scope>
    <source>
        <strain evidence="3">ChiSxjej6B18-287</strain>
    </source>
</reference>
<name>A0A9D2SKR5_9FIRM</name>
<proteinExistence type="inferred from homology"/>
<reference evidence="3" key="1">
    <citation type="journal article" date="2021" name="PeerJ">
        <title>Extensive microbial diversity within the chicken gut microbiome revealed by metagenomics and culture.</title>
        <authorList>
            <person name="Gilroy R."/>
            <person name="Ravi A."/>
            <person name="Getino M."/>
            <person name="Pursley I."/>
            <person name="Horton D.L."/>
            <person name="Alikhan N.F."/>
            <person name="Baker D."/>
            <person name="Gharbi K."/>
            <person name="Hall N."/>
            <person name="Watson M."/>
            <person name="Adriaenssens E.M."/>
            <person name="Foster-Nyarko E."/>
            <person name="Jarju S."/>
            <person name="Secka A."/>
            <person name="Antonio M."/>
            <person name="Oren A."/>
            <person name="Chaudhuri R.R."/>
            <person name="La Ragione R."/>
            <person name="Hildebrand F."/>
            <person name="Pallen M.J."/>
        </authorList>
    </citation>
    <scope>NUCLEOTIDE SEQUENCE</scope>
    <source>
        <strain evidence="3">ChiSxjej6B18-287</strain>
    </source>
</reference>
<dbReference type="PANTHER" id="PTHR30501:SF2">
    <property type="entry name" value="UPF0597 PROTEIN YHAM"/>
    <property type="match status" value="1"/>
</dbReference>
<dbReference type="PIRSF" id="PIRSF006054">
    <property type="entry name" value="UCP006054"/>
    <property type="match status" value="1"/>
</dbReference>
<dbReference type="GO" id="GO:0080146">
    <property type="term" value="F:L-cysteine desulfhydrase activity"/>
    <property type="evidence" value="ECO:0007669"/>
    <property type="project" value="TreeGrafter"/>
</dbReference>
<comment type="caution">
    <text evidence="3">The sequence shown here is derived from an EMBL/GenBank/DDBJ whole genome shotgun (WGS) entry which is preliminary data.</text>
</comment>
<dbReference type="AlphaFoldDB" id="A0A9D2SKR5"/>
<dbReference type="InterPro" id="IPR021144">
    <property type="entry name" value="UPF0597"/>
</dbReference>
<protein>
    <recommendedName>
        <fullName evidence="1">UPF0597 protein H9935_07590</fullName>
    </recommendedName>
</protein>
<evidence type="ECO:0000256" key="1">
    <source>
        <dbReference type="HAMAP-Rule" id="MF_01845"/>
    </source>
</evidence>
<keyword evidence="3" id="KW-0456">Lyase</keyword>
<gene>
    <name evidence="3" type="ORF">H9935_07590</name>
</gene>
<evidence type="ECO:0000313" key="3">
    <source>
        <dbReference type="EMBL" id="HJC10666.1"/>
    </source>
</evidence>
<dbReference type="EMBL" id="DWWV01000098">
    <property type="protein sequence ID" value="HJC10666.1"/>
    <property type="molecule type" value="Genomic_DNA"/>
</dbReference>
<dbReference type="InterPro" id="IPR005130">
    <property type="entry name" value="Ser_deHydtase-like_asu"/>
</dbReference>
<accession>A0A9D2SKR5</accession>
<comment type="similarity">
    <text evidence="1">Belongs to the UPF0597 family.</text>
</comment>
<dbReference type="GO" id="GO:0019450">
    <property type="term" value="P:L-cysteine catabolic process to pyruvate"/>
    <property type="evidence" value="ECO:0007669"/>
    <property type="project" value="TreeGrafter"/>
</dbReference>
<organism evidence="3 4">
    <name type="scientific">Candidatus Blautia merdigallinarum</name>
    <dbReference type="NCBI Taxonomy" id="2838495"/>
    <lineage>
        <taxon>Bacteria</taxon>
        <taxon>Bacillati</taxon>
        <taxon>Bacillota</taxon>
        <taxon>Clostridia</taxon>
        <taxon>Lachnospirales</taxon>
        <taxon>Lachnospiraceae</taxon>
        <taxon>Blautia</taxon>
    </lineage>
</organism>
<dbReference type="PANTHER" id="PTHR30501">
    <property type="entry name" value="UPF0597 PROTEIN YHAM"/>
    <property type="match status" value="1"/>
</dbReference>
<dbReference type="HAMAP" id="MF_01845">
    <property type="entry name" value="UPF0597"/>
    <property type="match status" value="1"/>
</dbReference>
<evidence type="ECO:0000259" key="2">
    <source>
        <dbReference type="Pfam" id="PF03313"/>
    </source>
</evidence>
<evidence type="ECO:0000313" key="4">
    <source>
        <dbReference type="Proteomes" id="UP000823893"/>
    </source>
</evidence>
<feature type="domain" description="Serine dehydratase-like alpha subunit" evidence="2">
    <location>
        <begin position="87"/>
        <end position="417"/>
    </location>
</feature>